<evidence type="ECO:0000256" key="2">
    <source>
        <dbReference type="SAM" id="SignalP"/>
    </source>
</evidence>
<dbReference type="GO" id="GO:0016747">
    <property type="term" value="F:acyltransferase activity, transferring groups other than amino-acyl groups"/>
    <property type="evidence" value="ECO:0007669"/>
    <property type="project" value="InterPro"/>
</dbReference>
<dbReference type="Proteomes" id="UP000822476">
    <property type="component" value="Unassembled WGS sequence"/>
</dbReference>
<dbReference type="PANTHER" id="PTHR11161:SF12">
    <property type="entry name" value="ACYLTRANSFERASE 3 DOMAIN-CONTAINING PROTEIN-RELATED"/>
    <property type="match status" value="1"/>
</dbReference>
<feature type="transmembrane region" description="Helical" evidence="1">
    <location>
        <begin position="224"/>
        <end position="253"/>
    </location>
</feature>
<feature type="transmembrane region" description="Helical" evidence="1">
    <location>
        <begin position="701"/>
        <end position="719"/>
    </location>
</feature>
<dbReference type="AlphaFoldDB" id="A0A8S9YTV0"/>
<dbReference type="SMART" id="SM00703">
    <property type="entry name" value="NRF"/>
    <property type="match status" value="1"/>
</dbReference>
<feature type="chain" id="PRO_5035817750" description="Nose resistant-to-fluoxetine protein N-terminal domain-containing protein" evidence="2">
    <location>
        <begin position="26"/>
        <end position="768"/>
    </location>
</feature>
<keyword evidence="5" id="KW-1185">Reference proteome</keyword>
<feature type="domain" description="Nose resistant-to-fluoxetine protein N-terminal" evidence="3">
    <location>
        <begin position="86"/>
        <end position="214"/>
    </location>
</feature>
<dbReference type="InterPro" id="IPR052728">
    <property type="entry name" value="O2_lipid_transport_reg"/>
</dbReference>
<feature type="transmembrane region" description="Helical" evidence="1">
    <location>
        <begin position="403"/>
        <end position="429"/>
    </location>
</feature>
<feature type="transmembrane region" description="Helical" evidence="1">
    <location>
        <begin position="588"/>
        <end position="608"/>
    </location>
</feature>
<feature type="transmembrane region" description="Helical" evidence="1">
    <location>
        <begin position="371"/>
        <end position="391"/>
    </location>
</feature>
<feature type="transmembrane region" description="Helical" evidence="1">
    <location>
        <begin position="662"/>
        <end position="680"/>
    </location>
</feature>
<keyword evidence="1" id="KW-0812">Transmembrane</keyword>
<feature type="signal peptide" evidence="2">
    <location>
        <begin position="1"/>
        <end position="25"/>
    </location>
</feature>
<evidence type="ECO:0000256" key="1">
    <source>
        <dbReference type="SAM" id="Phobius"/>
    </source>
</evidence>
<reference evidence="4" key="1">
    <citation type="submission" date="2019-07" db="EMBL/GenBank/DDBJ databases">
        <title>Annotation for the trematode Paragonimus miyazaki's.</title>
        <authorList>
            <person name="Choi Y.-J."/>
        </authorList>
    </citation>
    <scope>NUCLEOTIDE SEQUENCE</scope>
    <source>
        <strain evidence="4">Japan</strain>
    </source>
</reference>
<dbReference type="Pfam" id="PF20146">
    <property type="entry name" value="NRF"/>
    <property type="match status" value="1"/>
</dbReference>
<feature type="transmembrane region" description="Helical" evidence="1">
    <location>
        <begin position="525"/>
        <end position="541"/>
    </location>
</feature>
<dbReference type="InterPro" id="IPR006621">
    <property type="entry name" value="Nose-resist-to-fluoxetine_N"/>
</dbReference>
<keyword evidence="1" id="KW-1133">Transmembrane helix</keyword>
<feature type="transmembrane region" description="Helical" evidence="1">
    <location>
        <begin position="460"/>
        <end position="478"/>
    </location>
</feature>
<dbReference type="OrthoDB" id="207378at2759"/>
<organism evidence="4 5">
    <name type="scientific">Paragonimus skrjabini miyazakii</name>
    <dbReference type="NCBI Taxonomy" id="59628"/>
    <lineage>
        <taxon>Eukaryota</taxon>
        <taxon>Metazoa</taxon>
        <taxon>Spiralia</taxon>
        <taxon>Lophotrochozoa</taxon>
        <taxon>Platyhelminthes</taxon>
        <taxon>Trematoda</taxon>
        <taxon>Digenea</taxon>
        <taxon>Plagiorchiida</taxon>
        <taxon>Troglotremata</taxon>
        <taxon>Troglotrematidae</taxon>
        <taxon>Paragonimus</taxon>
    </lineage>
</organism>
<gene>
    <name evidence="4" type="ORF">EG68_04494</name>
</gene>
<evidence type="ECO:0000313" key="4">
    <source>
        <dbReference type="EMBL" id="KAF7258044.1"/>
    </source>
</evidence>
<feature type="transmembrane region" description="Helical" evidence="1">
    <location>
        <begin position="620"/>
        <end position="642"/>
    </location>
</feature>
<accession>A0A8S9YTV0</accession>
<sequence>MHKLVHYAPCTSTLLMMVYILAAESKPPVAHPVYSFKSAIHNLVLIANDETRAILVEQLNLYQEQLALRLWHNTNVFQSLQAGAGDPECLHDLESIISGIYHRDKECLLWLDAVGRPPPAVSGGAIEWPGSFELCLNIPEKVQAAAGVSISSHYCSVLFKLPFPVKIPVTMHFGINVGICLPKSCHLVEVIGWLNKVFSNSSLQVDEVATYCHSSPEGLPKDSWFYFAIVLASVFGALMLSATILEWVTWFIWNSRNETDAPEPLSTVNWRSNSTLIVSNQADESGDNGEPESPLLSGHSDVVLAWTPYVTYSDFRRNFFKNQGKAFRWLGAFSVPYNTQKLCNCSQRPCDSRVVNKSQGHPLAFLDGMRFITMLWIIFGHCVAFSSFVSNNVPMYIEKNARLWTFQAIVGATISVDTFFMMSGLLTAYVTLPKFALVNTLVGQIRFWLIFVLHRLIRLTPLYLLVIILYTGLFNHLYDGPMYPQRPELTDTIYCRQHWWVTFLNNFIYQDQVCMAWSWYLSNDFQFTVVLAPIFISLVTWNAIAGMLFAILLVMSSILSTFGIAYSNDYYPGLLSPESFDTIYIKPYTRWSTYALGLILGWIIHRGYRLPQRVSSPVKLFFTLMGLSLASVFCISTVYGLADLFSQKVPMWSTGVSALYTAVHRPIFIVGVGIVTYLCANQYATPIRSFLSWSAFRPFARLTYGAYLVHPIVIMFMALGSQSPVLLDNLYLITIFGTVVLISYTVSFLLSLAIESPLVNMEKLVLSR</sequence>
<keyword evidence="1" id="KW-0472">Membrane</keyword>
<dbReference type="EMBL" id="JTDE01001989">
    <property type="protein sequence ID" value="KAF7258044.1"/>
    <property type="molecule type" value="Genomic_DNA"/>
</dbReference>
<keyword evidence="2" id="KW-0732">Signal</keyword>
<dbReference type="Pfam" id="PF01757">
    <property type="entry name" value="Acyl_transf_3"/>
    <property type="match status" value="1"/>
</dbReference>
<evidence type="ECO:0000313" key="5">
    <source>
        <dbReference type="Proteomes" id="UP000822476"/>
    </source>
</evidence>
<feature type="transmembrane region" description="Helical" evidence="1">
    <location>
        <begin position="435"/>
        <end position="453"/>
    </location>
</feature>
<name>A0A8S9YTV0_9TREM</name>
<feature type="transmembrane region" description="Helical" evidence="1">
    <location>
        <begin position="731"/>
        <end position="754"/>
    </location>
</feature>
<dbReference type="PANTHER" id="PTHR11161">
    <property type="entry name" value="O-ACYLTRANSFERASE"/>
    <property type="match status" value="1"/>
</dbReference>
<comment type="caution">
    <text evidence="4">The sequence shown here is derived from an EMBL/GenBank/DDBJ whole genome shotgun (WGS) entry which is preliminary data.</text>
</comment>
<feature type="transmembrane region" description="Helical" evidence="1">
    <location>
        <begin position="548"/>
        <end position="568"/>
    </location>
</feature>
<dbReference type="InterPro" id="IPR002656">
    <property type="entry name" value="Acyl_transf_3_dom"/>
</dbReference>
<protein>
    <recommendedName>
        <fullName evidence="3">Nose resistant-to-fluoxetine protein N-terminal domain-containing protein</fullName>
    </recommendedName>
</protein>
<proteinExistence type="predicted"/>
<evidence type="ECO:0000259" key="3">
    <source>
        <dbReference type="SMART" id="SM00703"/>
    </source>
</evidence>